<dbReference type="PANTHER" id="PTHR28112">
    <property type="entry name" value="SRP-INDEPENDENT TARGETING PROTEIN 3"/>
    <property type="match status" value="1"/>
</dbReference>
<organism evidence="2 3">
    <name type="scientific">Astathelohania contejeani</name>
    <dbReference type="NCBI Taxonomy" id="164912"/>
    <lineage>
        <taxon>Eukaryota</taxon>
        <taxon>Fungi</taxon>
        <taxon>Fungi incertae sedis</taxon>
        <taxon>Microsporidia</taxon>
        <taxon>Astathelohaniidae</taxon>
        <taxon>Astathelohania</taxon>
    </lineage>
</organism>
<dbReference type="PANTHER" id="PTHR28112:SF1">
    <property type="entry name" value="SRP-INDEPENDENT TARGETING PROTEIN 3"/>
    <property type="match status" value="1"/>
</dbReference>
<keyword evidence="1" id="KW-0812">Transmembrane</keyword>
<dbReference type="InterPro" id="IPR012098">
    <property type="entry name" value="SND3_fun"/>
</dbReference>
<protein>
    <submittedName>
        <fullName evidence="2">Uncharacterized protein</fullName>
    </submittedName>
</protein>
<keyword evidence="3" id="KW-1185">Reference proteome</keyword>
<feature type="transmembrane region" description="Helical" evidence="1">
    <location>
        <begin position="33"/>
        <end position="60"/>
    </location>
</feature>
<gene>
    <name evidence="2" type="ORF">TCON_0828</name>
</gene>
<evidence type="ECO:0000313" key="3">
    <source>
        <dbReference type="Proteomes" id="UP001516464"/>
    </source>
</evidence>
<sequence>MKFKLKDVDQILHFAISLAIMRYFRHMDTRNKLLLWFIRTVYGISQLIYFIALFKIYTLIHNKIDVRTLPPQLNTLDKEEEDKIYGIIYTEYDIREFNKIYKNAKIHLLVVSLLHWKWGFVHPLIMQSVIAMKSFCLNPLFMAYLFGKNIARPFEEHVLYQSSGETIKSKSEKVN</sequence>
<keyword evidence="1" id="KW-0472">Membrane</keyword>
<name>A0ABQ7I0Q3_9MICR</name>
<dbReference type="Pfam" id="PF10032">
    <property type="entry name" value="Pho88"/>
    <property type="match status" value="1"/>
</dbReference>
<feature type="transmembrane region" description="Helical" evidence="1">
    <location>
        <begin position="124"/>
        <end position="146"/>
    </location>
</feature>
<comment type="caution">
    <text evidence="2">The sequence shown here is derived from an EMBL/GenBank/DDBJ whole genome shotgun (WGS) entry which is preliminary data.</text>
</comment>
<evidence type="ECO:0000313" key="2">
    <source>
        <dbReference type="EMBL" id="KAF7683972.1"/>
    </source>
</evidence>
<reference evidence="2 3" key="1">
    <citation type="submission" date="2019-01" db="EMBL/GenBank/DDBJ databases">
        <title>Genomes sequencing and comparative genomics of infectious freshwater microsporidia, Cucumispora dikerogammari and Thelohania contejeani.</title>
        <authorList>
            <person name="Cormier A."/>
            <person name="Giraud I."/>
            <person name="Wattier R."/>
            <person name="Teixeira M."/>
            <person name="Grandjean F."/>
            <person name="Rigaud T."/>
            <person name="Cordaux R."/>
        </authorList>
    </citation>
    <scope>NUCLEOTIDE SEQUENCE [LARGE SCALE GENOMIC DNA]</scope>
    <source>
        <strain evidence="2">T1</strain>
        <tissue evidence="2">Spores</tissue>
    </source>
</reference>
<keyword evidence="1" id="KW-1133">Transmembrane helix</keyword>
<accession>A0ABQ7I0Q3</accession>
<dbReference type="EMBL" id="SBIQ01000037">
    <property type="protein sequence ID" value="KAF7683972.1"/>
    <property type="molecule type" value="Genomic_DNA"/>
</dbReference>
<proteinExistence type="predicted"/>
<evidence type="ECO:0000256" key="1">
    <source>
        <dbReference type="SAM" id="Phobius"/>
    </source>
</evidence>
<dbReference type="Proteomes" id="UP001516464">
    <property type="component" value="Unassembled WGS sequence"/>
</dbReference>